<dbReference type="RefSeq" id="WP_254267441.1">
    <property type="nucleotide sequence ID" value="NZ_CP100400.1"/>
</dbReference>
<keyword evidence="3" id="KW-1185">Reference proteome</keyword>
<evidence type="ECO:0000313" key="2">
    <source>
        <dbReference type="EMBL" id="MFC4823061.1"/>
    </source>
</evidence>
<evidence type="ECO:0000256" key="1">
    <source>
        <dbReference type="SAM" id="MobiDB-lite"/>
    </source>
</evidence>
<organism evidence="2 3">
    <name type="scientific">Halorussus aquaticus</name>
    <dbReference type="NCBI Taxonomy" id="2953748"/>
    <lineage>
        <taxon>Archaea</taxon>
        <taxon>Methanobacteriati</taxon>
        <taxon>Methanobacteriota</taxon>
        <taxon>Stenosarchaea group</taxon>
        <taxon>Halobacteria</taxon>
        <taxon>Halobacteriales</taxon>
        <taxon>Haladaptataceae</taxon>
        <taxon>Halorussus</taxon>
    </lineage>
</organism>
<protein>
    <submittedName>
        <fullName evidence="2">Uncharacterized protein</fullName>
    </submittedName>
</protein>
<proteinExistence type="predicted"/>
<dbReference type="AlphaFoldDB" id="A0ABD5PX42"/>
<reference evidence="2 3" key="1">
    <citation type="journal article" date="2019" name="Int. J. Syst. Evol. Microbiol.">
        <title>The Global Catalogue of Microorganisms (GCM) 10K type strain sequencing project: providing services to taxonomists for standard genome sequencing and annotation.</title>
        <authorList>
            <consortium name="The Broad Institute Genomics Platform"/>
            <consortium name="The Broad Institute Genome Sequencing Center for Infectious Disease"/>
            <person name="Wu L."/>
            <person name="Ma J."/>
        </authorList>
    </citation>
    <scope>NUCLEOTIDE SEQUENCE [LARGE SCALE GENOMIC DNA]</scope>
    <source>
        <strain evidence="2 3">XZYJ18</strain>
    </source>
</reference>
<gene>
    <name evidence="2" type="ORF">ACFO9K_02175</name>
</gene>
<dbReference type="Proteomes" id="UP001595945">
    <property type="component" value="Unassembled WGS sequence"/>
</dbReference>
<name>A0ABD5PX42_9EURY</name>
<sequence>MLTRLFAWLRSRGSSDDADGTVWDAIPSWQYRGRHSESGGATRYEQERAIDDVQRRADELDAERR</sequence>
<evidence type="ECO:0000313" key="3">
    <source>
        <dbReference type="Proteomes" id="UP001595945"/>
    </source>
</evidence>
<feature type="compositionally biased region" description="Basic and acidic residues" evidence="1">
    <location>
        <begin position="44"/>
        <end position="65"/>
    </location>
</feature>
<accession>A0ABD5PX42</accession>
<dbReference type="GeneID" id="73045894"/>
<feature type="region of interest" description="Disordered" evidence="1">
    <location>
        <begin position="33"/>
        <end position="65"/>
    </location>
</feature>
<comment type="caution">
    <text evidence="2">The sequence shown here is derived from an EMBL/GenBank/DDBJ whole genome shotgun (WGS) entry which is preliminary data.</text>
</comment>
<dbReference type="EMBL" id="JBHSHT010000001">
    <property type="protein sequence ID" value="MFC4823061.1"/>
    <property type="molecule type" value="Genomic_DNA"/>
</dbReference>